<evidence type="ECO:0000313" key="2">
    <source>
        <dbReference type="EMBL" id="MBH8551410.1"/>
    </source>
</evidence>
<sequence length="76" mass="9076">MALAQHISIQNAKRVNHHLLQKTSQTGTALLKLLWWHLKAYTTVFRIMLLTFASLGFLYFHWSRRQLIQLFQHRTT</sequence>
<dbReference type="EMBL" id="JAECZB010000004">
    <property type="protein sequence ID" value="MBH8551410.1"/>
    <property type="molecule type" value="Genomic_DNA"/>
</dbReference>
<comment type="caution">
    <text evidence="2">The sequence shown here is derived from an EMBL/GenBank/DDBJ whole genome shotgun (WGS) entry which is preliminary data.</text>
</comment>
<protein>
    <submittedName>
        <fullName evidence="2">Uncharacterized protein</fullName>
    </submittedName>
</protein>
<keyword evidence="1" id="KW-1133">Transmembrane helix</keyword>
<evidence type="ECO:0000313" key="3">
    <source>
        <dbReference type="Proteomes" id="UP000599391"/>
    </source>
</evidence>
<proteinExistence type="predicted"/>
<evidence type="ECO:0000256" key="1">
    <source>
        <dbReference type="SAM" id="Phobius"/>
    </source>
</evidence>
<feature type="transmembrane region" description="Helical" evidence="1">
    <location>
        <begin position="40"/>
        <end position="60"/>
    </location>
</feature>
<dbReference type="AlphaFoldDB" id="A0A8J7HEK9"/>
<accession>A0A8J7HEK9</accession>
<reference evidence="2 3" key="1">
    <citation type="journal article" date="2021" name="Int. J. Syst. Evol. Microbiol.">
        <title>Amazonocrinis nigriterrae gen. nov., sp. nov., Atlanticothrix silvestris gen. nov., sp. nov. and Dendronalium phyllosphericum gen. nov., sp. nov., nostocacean cyanobacteria from Brazilian environments.</title>
        <authorList>
            <person name="Alvarenga D.O."/>
            <person name="Andreote A.P.D."/>
            <person name="Branco L.H.Z."/>
            <person name="Delbaje E."/>
            <person name="Cruz R.B."/>
            <person name="Varani A.M."/>
            <person name="Fiore M.F."/>
        </authorList>
    </citation>
    <scope>NUCLEOTIDE SEQUENCE [LARGE SCALE GENOMIC DNA]</scope>
    <source>
        <strain evidence="2 3">CENA357</strain>
    </source>
</reference>
<organism evidence="2 3">
    <name type="scientific">Atlanticothrix silvestris CENA357</name>
    <dbReference type="NCBI Taxonomy" id="1725252"/>
    <lineage>
        <taxon>Bacteria</taxon>
        <taxon>Bacillati</taxon>
        <taxon>Cyanobacteriota</taxon>
        <taxon>Cyanophyceae</taxon>
        <taxon>Nostocales</taxon>
        <taxon>Nodulariaceae</taxon>
        <taxon>Atlanticothrix</taxon>
        <taxon>Atlanticothrix silvestris</taxon>
    </lineage>
</organism>
<keyword evidence="3" id="KW-1185">Reference proteome</keyword>
<keyword evidence="1" id="KW-0812">Transmembrane</keyword>
<gene>
    <name evidence="2" type="ORF">I8751_03245</name>
</gene>
<keyword evidence="1" id="KW-0472">Membrane</keyword>
<name>A0A8J7HEK9_9CYAN</name>
<dbReference type="Proteomes" id="UP000599391">
    <property type="component" value="Unassembled WGS sequence"/>
</dbReference>